<dbReference type="Proteomes" id="UP000245783">
    <property type="component" value="Unassembled WGS sequence"/>
</dbReference>
<gene>
    <name evidence="2" type="ORF">IE81DRAFT_366923</name>
</gene>
<dbReference type="RefSeq" id="XP_025369193.1">
    <property type="nucleotide sequence ID" value="XM_025517042.1"/>
</dbReference>
<reference evidence="2 3" key="1">
    <citation type="journal article" date="2018" name="Mol. Biol. Evol.">
        <title>Broad Genomic Sampling Reveals a Smut Pathogenic Ancestry of the Fungal Clade Ustilaginomycotina.</title>
        <authorList>
            <person name="Kijpornyongpan T."/>
            <person name="Mondo S.J."/>
            <person name="Barry K."/>
            <person name="Sandor L."/>
            <person name="Lee J."/>
            <person name="Lipzen A."/>
            <person name="Pangilinan J."/>
            <person name="LaButti K."/>
            <person name="Hainaut M."/>
            <person name="Henrissat B."/>
            <person name="Grigoriev I.V."/>
            <person name="Spatafora J.W."/>
            <person name="Aime M.C."/>
        </authorList>
    </citation>
    <scope>NUCLEOTIDE SEQUENCE [LARGE SCALE GENOMIC DNA]</scope>
    <source>
        <strain evidence="2 3">MCA 4658</strain>
    </source>
</reference>
<accession>A0A316W003</accession>
<dbReference type="OrthoDB" id="2574468at2759"/>
<dbReference type="AlphaFoldDB" id="A0A316W003"/>
<proteinExistence type="predicted"/>
<evidence type="ECO:0000256" key="1">
    <source>
        <dbReference type="SAM" id="MobiDB-lite"/>
    </source>
</evidence>
<protein>
    <submittedName>
        <fullName evidence="2">Uncharacterized protein</fullName>
    </submittedName>
</protein>
<dbReference type="EMBL" id="KZ819384">
    <property type="protein sequence ID" value="PWN42033.1"/>
    <property type="molecule type" value="Genomic_DNA"/>
</dbReference>
<evidence type="ECO:0000313" key="3">
    <source>
        <dbReference type="Proteomes" id="UP000245783"/>
    </source>
</evidence>
<name>A0A316W003_9BASI</name>
<feature type="region of interest" description="Disordered" evidence="1">
    <location>
        <begin position="1"/>
        <end position="59"/>
    </location>
</feature>
<keyword evidence="3" id="KW-1185">Reference proteome</keyword>
<dbReference type="InParanoid" id="A0A316W003"/>
<evidence type="ECO:0000313" key="2">
    <source>
        <dbReference type="EMBL" id="PWN42033.1"/>
    </source>
</evidence>
<sequence length="231" mass="24249">MSFFTPMFDTPGAGPSYSQGQLGAAFAPSGPRSIATPSGGSRKRKDMDSESDEDSFVAGNAGPRKIAYARRAGPGANLSLDVSPAVFYDPSHLAAAQEQVRMIFEQHRSRLPPTPETSPSQGYFGLGNAPHNQQPCHDSSVGSFTGYPNVNPYPNFSPGVMGPVMGSDTGMAVDGAANSHGAHCRAIPQLFVKRLVDAQAGCFELWARCSDCGGESKVETGADNDALSYSP</sequence>
<organism evidence="2 3">
    <name type="scientific">Ceraceosorus guamensis</name>
    <dbReference type="NCBI Taxonomy" id="1522189"/>
    <lineage>
        <taxon>Eukaryota</taxon>
        <taxon>Fungi</taxon>
        <taxon>Dikarya</taxon>
        <taxon>Basidiomycota</taxon>
        <taxon>Ustilaginomycotina</taxon>
        <taxon>Exobasidiomycetes</taxon>
        <taxon>Ceraceosorales</taxon>
        <taxon>Ceraceosoraceae</taxon>
        <taxon>Ceraceosorus</taxon>
    </lineage>
</organism>
<dbReference type="GeneID" id="37038912"/>